<dbReference type="InterPro" id="IPR005135">
    <property type="entry name" value="Endo/exonuclease/phosphatase"/>
</dbReference>
<dbReference type="RefSeq" id="XP_009789341.1">
    <property type="nucleotide sequence ID" value="XM_009791039.1"/>
</dbReference>
<dbReference type="InterPro" id="IPR036691">
    <property type="entry name" value="Endo/exonu/phosph_ase_sf"/>
</dbReference>
<reference evidence="2" key="1">
    <citation type="journal article" date="2013" name="Genome Biol.">
        <title>Reference genomes and transcriptomes of Nicotiana sylvestris and Nicotiana tomentosiformis.</title>
        <authorList>
            <person name="Sierro N."/>
            <person name="Battey J.N."/>
            <person name="Ouadi S."/>
            <person name="Bovet L."/>
            <person name="Goepfert S."/>
            <person name="Bakaher N."/>
            <person name="Peitsch M.C."/>
            <person name="Ivanov N.V."/>
        </authorList>
    </citation>
    <scope>NUCLEOTIDE SEQUENCE [LARGE SCALE GENOMIC DNA]</scope>
</reference>
<name>A0A1U7XI62_NICSY</name>
<organism evidence="2 3">
    <name type="scientific">Nicotiana sylvestris</name>
    <name type="common">Wood tobacco</name>
    <name type="synonym">South American tobacco</name>
    <dbReference type="NCBI Taxonomy" id="4096"/>
    <lineage>
        <taxon>Eukaryota</taxon>
        <taxon>Viridiplantae</taxon>
        <taxon>Streptophyta</taxon>
        <taxon>Embryophyta</taxon>
        <taxon>Tracheophyta</taxon>
        <taxon>Spermatophyta</taxon>
        <taxon>Magnoliopsida</taxon>
        <taxon>eudicotyledons</taxon>
        <taxon>Gunneridae</taxon>
        <taxon>Pentapetalae</taxon>
        <taxon>asterids</taxon>
        <taxon>lamiids</taxon>
        <taxon>Solanales</taxon>
        <taxon>Solanaceae</taxon>
        <taxon>Nicotianoideae</taxon>
        <taxon>Nicotianeae</taxon>
        <taxon>Nicotiana</taxon>
    </lineage>
</organism>
<reference evidence="3" key="2">
    <citation type="submission" date="2025-08" db="UniProtKB">
        <authorList>
            <consortium name="RefSeq"/>
        </authorList>
    </citation>
    <scope>IDENTIFICATION</scope>
    <source>
        <tissue evidence="3">Leaf</tissue>
    </source>
</reference>
<evidence type="ECO:0000259" key="1">
    <source>
        <dbReference type="Pfam" id="PF03372"/>
    </source>
</evidence>
<dbReference type="eggNOG" id="KOG1075">
    <property type="taxonomic scope" value="Eukaryota"/>
</dbReference>
<dbReference type="Pfam" id="PF03372">
    <property type="entry name" value="Exo_endo_phos"/>
    <property type="match status" value="1"/>
</dbReference>
<evidence type="ECO:0000313" key="2">
    <source>
        <dbReference type="Proteomes" id="UP000189701"/>
    </source>
</evidence>
<accession>A0A1U7XI62</accession>
<dbReference type="GO" id="GO:0003824">
    <property type="term" value="F:catalytic activity"/>
    <property type="evidence" value="ECO:0007669"/>
    <property type="project" value="InterPro"/>
</dbReference>
<dbReference type="Gene3D" id="3.60.10.10">
    <property type="entry name" value="Endonuclease/exonuclease/phosphatase"/>
    <property type="match status" value="1"/>
</dbReference>
<dbReference type="SUPFAM" id="SSF56219">
    <property type="entry name" value="DNase I-like"/>
    <property type="match status" value="1"/>
</dbReference>
<gene>
    <name evidence="3" type="primary">LOC104236983</name>
</gene>
<dbReference type="Proteomes" id="UP000189701">
    <property type="component" value="Unplaced"/>
</dbReference>
<dbReference type="PANTHER" id="PTHR35218:SF9">
    <property type="entry name" value="ENDONUCLEASE_EXONUCLEASE_PHOSPHATASE DOMAIN-CONTAINING PROTEIN"/>
    <property type="match status" value="1"/>
</dbReference>
<dbReference type="KEGG" id="nsy:104236983"/>
<proteinExistence type="predicted"/>
<dbReference type="PANTHER" id="PTHR35218">
    <property type="entry name" value="RNASE H DOMAIN-CONTAINING PROTEIN"/>
    <property type="match status" value="1"/>
</dbReference>
<sequence length="304" mass="35262">MLLLRTFGLRPGESRSNWTSRRRSPTTEQADNHMNFIIWNCRGALSTEFRRNFRSLLDYNRPALVVLLETHCQTHQNVKENFNFDGMIEVAATRHFGGIAILWLSSVLDVDPVATTAQEIHYHVLVKPLPFTFLFTIIYASNELVNRQSLWENFMSVYDNYKGPWIIGGDFNEITHVTDKFGGLPINNSHSHKFLDCLNYCQMTDLGYKGSRYTWTNGRHKKQAWMDNLALLPVIDNFTTTVQEWNKSTFGNIFKQKRKILARLSGIQSSIHYPTSNFLQNLEHELKLGNPSVQVIYREQSRIV</sequence>
<dbReference type="GeneID" id="104236983"/>
<keyword evidence="2" id="KW-1185">Reference proteome</keyword>
<dbReference type="AlphaFoldDB" id="A0A1U7XI62"/>
<feature type="domain" description="Endonuclease/exonuclease/phosphatase" evidence="1">
    <location>
        <begin position="39"/>
        <end position="220"/>
    </location>
</feature>
<evidence type="ECO:0000313" key="3">
    <source>
        <dbReference type="RefSeq" id="XP_009789341.1"/>
    </source>
</evidence>
<protein>
    <submittedName>
        <fullName evidence="3">Uncharacterized protein LOC104236983</fullName>
    </submittedName>
</protein>